<feature type="domain" description="Transposase IS116/IS110/IS902 C-terminal" evidence="1">
    <location>
        <begin position="29"/>
        <end position="110"/>
    </location>
</feature>
<dbReference type="Pfam" id="PF02371">
    <property type="entry name" value="Transposase_20"/>
    <property type="match status" value="1"/>
</dbReference>
<dbReference type="InterPro" id="IPR003346">
    <property type="entry name" value="Transposase_20"/>
</dbReference>
<reference evidence="2 3" key="1">
    <citation type="submission" date="2020-09" db="EMBL/GenBank/DDBJ databases">
        <title>Genome sequences of Mycetohabitans spp.</title>
        <authorList>
            <person name="Carter M.E."/>
            <person name="Carpenter S.C.D."/>
            <person name="Bogdanove A.J."/>
        </authorList>
    </citation>
    <scope>NUCLEOTIDE SEQUENCE [LARGE SCALE GENOMIC DNA]</scope>
    <source>
        <strain evidence="2 3">B12</strain>
    </source>
</reference>
<dbReference type="EMBL" id="CP062176">
    <property type="protein sequence ID" value="WXK40510.1"/>
    <property type="molecule type" value="Genomic_DNA"/>
</dbReference>
<dbReference type="RefSeq" id="WP_338911140.1">
    <property type="nucleotide sequence ID" value="NZ_CP062176.1"/>
</dbReference>
<dbReference type="InterPro" id="IPR047650">
    <property type="entry name" value="Transpos_IS110"/>
</dbReference>
<name>A0ABZ2PZE6_9BURK</name>
<protein>
    <submittedName>
        <fullName evidence="2">IS110 family transposase</fullName>
    </submittedName>
</protein>
<evidence type="ECO:0000313" key="3">
    <source>
        <dbReference type="Proteomes" id="UP001493153"/>
    </source>
</evidence>
<sequence length="189" mass="20861">MAALADSLRRRAMPLTLETAPRQTPLIAHLTRIDDIDFTTAMAVISEIGTDMARFVSVKHFCSWLGLCPGTKVSGGKVLSGKSKRVANYAAQALRLAAAALRTSQSALGAYFRRMCARMDKPKAITVAAHKLARIIYTMLTRGEQYTDQGRDYYEESYHERVLRQHSPRAGKMGMNLIAAEQQLEAASV</sequence>
<gene>
    <name evidence="2" type="ORF">IHE29_15050</name>
</gene>
<keyword evidence="3" id="KW-1185">Reference proteome</keyword>
<accession>A0ABZ2PZE6</accession>
<evidence type="ECO:0000259" key="1">
    <source>
        <dbReference type="Pfam" id="PF02371"/>
    </source>
</evidence>
<organism evidence="2 3">
    <name type="scientific">Mycetohabitans rhizoxinica</name>
    <dbReference type="NCBI Taxonomy" id="412963"/>
    <lineage>
        <taxon>Bacteria</taxon>
        <taxon>Pseudomonadati</taxon>
        <taxon>Pseudomonadota</taxon>
        <taxon>Betaproteobacteria</taxon>
        <taxon>Burkholderiales</taxon>
        <taxon>Burkholderiaceae</taxon>
        <taxon>Mycetohabitans</taxon>
    </lineage>
</organism>
<dbReference type="PANTHER" id="PTHR33055">
    <property type="entry name" value="TRANSPOSASE FOR INSERTION SEQUENCE ELEMENT IS1111A"/>
    <property type="match status" value="1"/>
</dbReference>
<dbReference type="PANTHER" id="PTHR33055:SF13">
    <property type="entry name" value="TRANSPOSASE"/>
    <property type="match status" value="1"/>
</dbReference>
<dbReference type="Proteomes" id="UP001493153">
    <property type="component" value="Chromosome"/>
</dbReference>
<evidence type="ECO:0000313" key="2">
    <source>
        <dbReference type="EMBL" id="WXK40510.1"/>
    </source>
</evidence>
<proteinExistence type="predicted"/>